<reference evidence="3" key="1">
    <citation type="submission" date="2010-05" db="EMBL/GenBank/DDBJ databases">
        <title>Complete sequence of Methylotenera sp. 301.</title>
        <authorList>
            <person name="Lucas S."/>
            <person name="Copeland A."/>
            <person name="Lapidus A."/>
            <person name="Cheng J.-F."/>
            <person name="Bruce D."/>
            <person name="Goodwin L."/>
            <person name="Pitluck S."/>
            <person name="Clum A."/>
            <person name="Land M."/>
            <person name="Hauser L."/>
            <person name="Kyrpides N."/>
            <person name="Ivanova N."/>
            <person name="Chistoservova L."/>
            <person name="Kalyuzhnaya M."/>
            <person name="Woyke T."/>
        </authorList>
    </citation>
    <scope>NUCLEOTIDE SEQUENCE [LARGE SCALE GENOMIC DNA]</scope>
    <source>
        <strain evidence="3">301</strain>
    </source>
</reference>
<dbReference type="HOGENOM" id="CLU_135880_2_0_4"/>
<dbReference type="EMBL" id="CP002056">
    <property type="protein sequence ID" value="ADI31025.1"/>
    <property type="molecule type" value="Genomic_DNA"/>
</dbReference>
<dbReference type="AlphaFoldDB" id="D7DNZ4"/>
<proteinExistence type="predicted"/>
<dbReference type="OrthoDB" id="9799053at2"/>
<dbReference type="eggNOG" id="COG3450">
    <property type="taxonomic scope" value="Bacteria"/>
</dbReference>
<dbReference type="InterPro" id="IPR011051">
    <property type="entry name" value="RmlC_Cupin_sf"/>
</dbReference>
<evidence type="ECO:0000313" key="2">
    <source>
        <dbReference type="EMBL" id="ADI31025.1"/>
    </source>
</evidence>
<accession>D7DNZ4</accession>
<feature type="domain" description="(S)-ureidoglycine aminohydrolase cupin" evidence="1">
    <location>
        <begin position="23"/>
        <end position="93"/>
    </location>
</feature>
<dbReference type="SUPFAM" id="SSF51182">
    <property type="entry name" value="RmlC-like cupins"/>
    <property type="match status" value="1"/>
</dbReference>
<reference evidence="2 3" key="2">
    <citation type="journal article" date="2011" name="J. Bacteriol.">
        <title>Genomes of three methylotrophs from a single niche uncover genetic and metabolic divergence of Methylophilaceae.</title>
        <authorList>
            <person name="Lapidus A."/>
            <person name="Clum A."/>
            <person name="Labutti K."/>
            <person name="Kaluzhnaya M.G."/>
            <person name="Lim S."/>
            <person name="Beck D.A."/>
            <person name="Glavina Del Rio T."/>
            <person name="Nolan M."/>
            <person name="Mavromatis K."/>
            <person name="Huntemann M."/>
            <person name="Lucas S."/>
            <person name="Lidstrom M.E."/>
            <person name="Ivanova N."/>
            <person name="Chistoserdova L."/>
        </authorList>
    </citation>
    <scope>NUCLEOTIDE SEQUENCE [LARGE SCALE GENOMIC DNA]</scope>
    <source>
        <strain evidence="2 3">301</strain>
    </source>
</reference>
<dbReference type="CDD" id="cd02227">
    <property type="entry name" value="cupin_TM1112-like"/>
    <property type="match status" value="1"/>
</dbReference>
<keyword evidence="3" id="KW-1185">Reference proteome</keyword>
<name>D7DNZ4_METV0</name>
<protein>
    <recommendedName>
        <fullName evidence="1">(S)-ureidoglycine aminohydrolase cupin domain-containing protein</fullName>
    </recommendedName>
</protein>
<dbReference type="PANTHER" id="PTHR33271">
    <property type="entry name" value="OS04G0445200 PROTEIN"/>
    <property type="match status" value="1"/>
</dbReference>
<gene>
    <name evidence="2" type="ordered locus">M301_2670</name>
</gene>
<evidence type="ECO:0000259" key="1">
    <source>
        <dbReference type="Pfam" id="PF05899"/>
    </source>
</evidence>
<dbReference type="PANTHER" id="PTHR33271:SF22">
    <property type="entry name" value="OS04G0445200 PROTEIN"/>
    <property type="match status" value="1"/>
</dbReference>
<dbReference type="Gene3D" id="2.60.120.10">
    <property type="entry name" value="Jelly Rolls"/>
    <property type="match status" value="1"/>
</dbReference>
<dbReference type="Proteomes" id="UP000000383">
    <property type="component" value="Chromosome"/>
</dbReference>
<dbReference type="STRING" id="666681.M301_2670"/>
<dbReference type="InterPro" id="IPR014710">
    <property type="entry name" value="RmlC-like_jellyroll"/>
</dbReference>
<evidence type="ECO:0000313" key="3">
    <source>
        <dbReference type="Proteomes" id="UP000000383"/>
    </source>
</evidence>
<dbReference type="RefSeq" id="WP_013149330.1">
    <property type="nucleotide sequence ID" value="NC_014207.1"/>
</dbReference>
<dbReference type="Pfam" id="PF05899">
    <property type="entry name" value="Cupin_3"/>
    <property type="match status" value="1"/>
</dbReference>
<sequence length="113" mass="12793">MKQTPVKEITVEHKPAQSKLDTLNVSKWPTWQKEVSTFPWSFPEQEIAYILEGECVVTTCCGTTVTFGKGDLVTFPAGVKITWEVKQALHKHYQLDGNIVTQTFKRIKAALKL</sequence>
<dbReference type="InterPro" id="IPR008579">
    <property type="entry name" value="UGlyAH_Cupin_dom"/>
</dbReference>
<dbReference type="KEGG" id="meh:M301_2670"/>
<organism evidence="2 3">
    <name type="scientific">Methylotenera versatilis (strain 301)</name>
    <dbReference type="NCBI Taxonomy" id="666681"/>
    <lineage>
        <taxon>Bacteria</taxon>
        <taxon>Pseudomonadati</taxon>
        <taxon>Pseudomonadota</taxon>
        <taxon>Betaproteobacteria</taxon>
        <taxon>Nitrosomonadales</taxon>
        <taxon>Methylophilaceae</taxon>
        <taxon>Methylotenera</taxon>
    </lineage>
</organism>